<organism evidence="1 2">
    <name type="scientific">Ephemerocybe angulata</name>
    <dbReference type="NCBI Taxonomy" id="980116"/>
    <lineage>
        <taxon>Eukaryota</taxon>
        <taxon>Fungi</taxon>
        <taxon>Dikarya</taxon>
        <taxon>Basidiomycota</taxon>
        <taxon>Agaricomycotina</taxon>
        <taxon>Agaricomycetes</taxon>
        <taxon>Agaricomycetidae</taxon>
        <taxon>Agaricales</taxon>
        <taxon>Agaricineae</taxon>
        <taxon>Psathyrellaceae</taxon>
        <taxon>Ephemerocybe</taxon>
    </lineage>
</organism>
<name>A0A8H6I0G0_9AGAR</name>
<feature type="non-terminal residue" evidence="1">
    <location>
        <position position="1"/>
    </location>
</feature>
<proteinExistence type="predicted"/>
<evidence type="ECO:0000313" key="1">
    <source>
        <dbReference type="EMBL" id="KAF6756445.1"/>
    </source>
</evidence>
<keyword evidence="2" id="KW-1185">Reference proteome</keyword>
<evidence type="ECO:0000313" key="2">
    <source>
        <dbReference type="Proteomes" id="UP000521943"/>
    </source>
</evidence>
<comment type="caution">
    <text evidence="1">The sequence shown here is derived from an EMBL/GenBank/DDBJ whole genome shotgun (WGS) entry which is preliminary data.</text>
</comment>
<evidence type="ECO:0008006" key="3">
    <source>
        <dbReference type="Google" id="ProtNLM"/>
    </source>
</evidence>
<protein>
    <recommendedName>
        <fullName evidence="3">F-box domain-containing protein</fullName>
    </recommendedName>
</protein>
<reference evidence="1 2" key="1">
    <citation type="submission" date="2020-07" db="EMBL/GenBank/DDBJ databases">
        <title>Comparative genomics of pyrophilous fungi reveals a link between fire events and developmental genes.</title>
        <authorList>
            <consortium name="DOE Joint Genome Institute"/>
            <person name="Steindorff A.S."/>
            <person name="Carver A."/>
            <person name="Calhoun S."/>
            <person name="Stillman K."/>
            <person name="Liu H."/>
            <person name="Lipzen A."/>
            <person name="Pangilinan J."/>
            <person name="Labutti K."/>
            <person name="Bruns T.D."/>
            <person name="Grigoriev I.V."/>
        </authorList>
    </citation>
    <scope>NUCLEOTIDE SEQUENCE [LARGE SCALE GENOMIC DNA]</scope>
    <source>
        <strain evidence="1 2">CBS 144469</strain>
    </source>
</reference>
<sequence length="480" mass="53578">LHLNTPRNRCLKTSLYYKIAFEPGWKIQKTQPPMPSTVSSTKPTTGVDDSDSIPIKFTVGPDSLPIEIYGEIFGWLRVASNNPSLNAINVTGLVLRQVSKLWEKAVLSYPEFWAQIYHNCSVIPSRQDGIKGLIVSKGPCAPSKDLMDFIQAQAFLNHKAAMYITSYARLSGTMPLELSLKLPFRVNSTELDVLFILEQSIIERVQYLVLELSVSAACHLASRISSTAGNKVWSQLEKLKLVIHGSNPDPTFRTYVNSGTAGGRSLMPRLTNLRLEIYRFPNSEDLNGTSFLALGFPLSQLTCLDLVSLGHKQFYTCILMAHACRDNLEILRLNFCRQSQLESGIAMDENSELHRILRESPGIIFPKLKVLDLGVWHEEHSMSRRGSGLDRDLSRVFILPSLEDLTIVYRGLNHSKERLRTQIQQGKMKVSTLCHWSLDAGMDCGSCGFPISASKGTANTLDTTLIPTSYPKMPSTTWKG</sequence>
<dbReference type="AlphaFoldDB" id="A0A8H6I0G0"/>
<accession>A0A8H6I0G0</accession>
<dbReference type="EMBL" id="JACGCI010000026">
    <property type="protein sequence ID" value="KAF6756445.1"/>
    <property type="molecule type" value="Genomic_DNA"/>
</dbReference>
<gene>
    <name evidence="1" type="ORF">DFP72DRAFT_1116696</name>
</gene>
<dbReference type="Proteomes" id="UP000521943">
    <property type="component" value="Unassembled WGS sequence"/>
</dbReference>